<dbReference type="EMBL" id="JAODBU010000002">
    <property type="protein sequence ID" value="MCT7397744.1"/>
    <property type="molecule type" value="Genomic_DNA"/>
</dbReference>
<proteinExistence type="predicted"/>
<dbReference type="Proteomes" id="UP001431199">
    <property type="component" value="Unassembled WGS sequence"/>
</dbReference>
<evidence type="ECO:0000313" key="2">
    <source>
        <dbReference type="Proteomes" id="UP001431199"/>
    </source>
</evidence>
<sequence length="82" mass="10160">MKDDYCENCPMHYLECDYWGEWDEGCSAGLDGWFDGKYSLICKMPKVVKKVYLKYRKWKDELYWKIHIKKYEEELTERKEEN</sequence>
<organism evidence="1 2">
    <name type="scientific">Eubacterium album</name>
    <dbReference type="NCBI Taxonomy" id="2978477"/>
    <lineage>
        <taxon>Bacteria</taxon>
        <taxon>Bacillati</taxon>
        <taxon>Bacillota</taxon>
        <taxon>Clostridia</taxon>
        <taxon>Eubacteriales</taxon>
        <taxon>Eubacteriaceae</taxon>
        <taxon>Eubacterium</taxon>
    </lineage>
</organism>
<evidence type="ECO:0000313" key="1">
    <source>
        <dbReference type="EMBL" id="MCT7397744.1"/>
    </source>
</evidence>
<gene>
    <name evidence="1" type="ORF">N5B56_01415</name>
</gene>
<protein>
    <submittedName>
        <fullName evidence="1">Uncharacterized protein</fullName>
    </submittedName>
</protein>
<name>A0ABT2LWV3_9FIRM</name>
<accession>A0ABT2LWV3</accession>
<reference evidence="1" key="1">
    <citation type="submission" date="2022-09" db="EMBL/GenBank/DDBJ databases">
        <title>Eubacterium sp. LFL-14 isolated from human feces.</title>
        <authorList>
            <person name="Liu F."/>
        </authorList>
    </citation>
    <scope>NUCLEOTIDE SEQUENCE</scope>
    <source>
        <strain evidence="1">LFL-14</strain>
    </source>
</reference>
<keyword evidence="2" id="KW-1185">Reference proteome</keyword>
<dbReference type="RefSeq" id="WP_260978180.1">
    <property type="nucleotide sequence ID" value="NZ_JAODBU010000002.1"/>
</dbReference>
<comment type="caution">
    <text evidence="1">The sequence shown here is derived from an EMBL/GenBank/DDBJ whole genome shotgun (WGS) entry which is preliminary data.</text>
</comment>